<dbReference type="RefSeq" id="WP_145910162.1">
    <property type="nucleotide sequence ID" value="NZ_BAAAMZ010000009.1"/>
</dbReference>
<dbReference type="EMBL" id="VIWT01000004">
    <property type="protein sequence ID" value="TWF82899.1"/>
    <property type="molecule type" value="Genomic_DNA"/>
</dbReference>
<gene>
    <name evidence="1" type="ORF">FHX73_14381</name>
</gene>
<dbReference type="AlphaFoldDB" id="A0A561T721"/>
<dbReference type="Proteomes" id="UP000317940">
    <property type="component" value="Unassembled WGS sequence"/>
</dbReference>
<protein>
    <submittedName>
        <fullName evidence="1">Uncharacterized protein</fullName>
    </submittedName>
</protein>
<proteinExistence type="predicted"/>
<name>A0A561T721_9ACTN</name>
<evidence type="ECO:0000313" key="1">
    <source>
        <dbReference type="EMBL" id="TWF82899.1"/>
    </source>
</evidence>
<comment type="caution">
    <text evidence="1">The sequence shown here is derived from an EMBL/GenBank/DDBJ whole genome shotgun (WGS) entry which is preliminary data.</text>
</comment>
<organism evidence="1 2">
    <name type="scientific">Kitasatospora viridis</name>
    <dbReference type="NCBI Taxonomy" id="281105"/>
    <lineage>
        <taxon>Bacteria</taxon>
        <taxon>Bacillati</taxon>
        <taxon>Actinomycetota</taxon>
        <taxon>Actinomycetes</taxon>
        <taxon>Kitasatosporales</taxon>
        <taxon>Streptomycetaceae</taxon>
        <taxon>Kitasatospora</taxon>
    </lineage>
</organism>
<keyword evidence="2" id="KW-1185">Reference proteome</keyword>
<sequence length="90" mass="10659">MFDNWRRRRAPDGPEPTDYQKVRQAILVSIDFANLEHLFPQIVRSLRDLSGPDRERLLGELADIAATDPRRREEAQYLLDGLRRVRWEQS</sequence>
<reference evidence="1 2" key="1">
    <citation type="submission" date="2019-06" db="EMBL/GenBank/DDBJ databases">
        <title>Sequencing the genomes of 1000 actinobacteria strains.</title>
        <authorList>
            <person name="Klenk H.-P."/>
        </authorList>
    </citation>
    <scope>NUCLEOTIDE SEQUENCE [LARGE SCALE GENOMIC DNA]</scope>
    <source>
        <strain evidence="1 2">DSM 44826</strain>
    </source>
</reference>
<accession>A0A561T721</accession>
<evidence type="ECO:0000313" key="2">
    <source>
        <dbReference type="Proteomes" id="UP000317940"/>
    </source>
</evidence>